<comment type="caution">
    <text evidence="2">The sequence shown here is derived from an EMBL/GenBank/DDBJ whole genome shotgun (WGS) entry which is preliminary data.</text>
</comment>
<dbReference type="InterPro" id="IPR011990">
    <property type="entry name" value="TPR-like_helical_dom_sf"/>
</dbReference>
<dbReference type="InterPro" id="IPR036249">
    <property type="entry name" value="Thioredoxin-like_sf"/>
</dbReference>
<dbReference type="Gene3D" id="3.40.30.10">
    <property type="entry name" value="Glutaredoxin"/>
    <property type="match status" value="1"/>
</dbReference>
<dbReference type="SUPFAM" id="SSF81901">
    <property type="entry name" value="HCP-like"/>
    <property type="match status" value="1"/>
</dbReference>
<dbReference type="Pfam" id="PF00578">
    <property type="entry name" value="AhpC-TSA"/>
    <property type="match status" value="1"/>
</dbReference>
<evidence type="ECO:0000259" key="1">
    <source>
        <dbReference type="Pfam" id="PF00578"/>
    </source>
</evidence>
<dbReference type="GO" id="GO:0016209">
    <property type="term" value="F:antioxidant activity"/>
    <property type="evidence" value="ECO:0007669"/>
    <property type="project" value="InterPro"/>
</dbReference>
<dbReference type="GO" id="GO:0016491">
    <property type="term" value="F:oxidoreductase activity"/>
    <property type="evidence" value="ECO:0007669"/>
    <property type="project" value="InterPro"/>
</dbReference>
<dbReference type="Gene3D" id="3.40.50.10610">
    <property type="entry name" value="ABC-type transport auxiliary lipoprotein component"/>
    <property type="match status" value="1"/>
</dbReference>
<feature type="domain" description="Alkyl hydroperoxide reductase subunit C/ Thiol specific antioxidant" evidence="1">
    <location>
        <begin position="53"/>
        <end position="164"/>
    </location>
</feature>
<sequence length="565" mass="59841">MRGQVYTFDGIGLFSRFLVLICRQVCHVCRPDPLAILLFILFFFHVEAAALEIGAPAPAFSLQNLDGDSVSLRPPSGGGILVLYFCDASPGALQILAALHEIASNASDTLSIQAVSPANPEDLKGAVQDQAMRSVVLTDDRGVTLSYGLSRELPAAVIVGPGGIAASVIAPVSAAKDVLAASAETLVSAGFHASALKLYETMSEGWLSAPEKTLAVGYLSGLMGDMDAARRALEPLSREASSYSSEAHAALGFVSYLEAKDASALVECGRASTSGFAAWVTAMVKTRAGECETASTLFDDAASKKFLFTWQQALAFNMQARAAEHRADDKAALRLYKKAFALAPLNGMISANLLAYHWRSDNLPAAAMYANIITSTGVADPLVQALVREYELEAAFAGDRAAQKRLTEQLAAGPRERDPRSSSPRTVLVHDVPFIGCAPELNCLPSASAAFLRTMLEKNGRVVTIRRYAVLAAAKQLGIPERELRNPLRLAMVAKALSADLMTMGEIGNLDGKYVVNLRMVEVNSGKVTAVASETISSLDALAPAIERLTQALLQKAAISSPTPG</sequence>
<protein>
    <recommendedName>
        <fullName evidence="1">Alkyl hydroperoxide reductase subunit C/ Thiol specific antioxidant domain-containing protein</fullName>
    </recommendedName>
</protein>
<proteinExistence type="predicted"/>
<accession>A0A419EY50</accession>
<name>A0A419EY50_9BACT</name>
<evidence type="ECO:0000313" key="3">
    <source>
        <dbReference type="Proteomes" id="UP000285961"/>
    </source>
</evidence>
<reference evidence="2 3" key="1">
    <citation type="journal article" date="2017" name="ISME J.">
        <title>Energy and carbon metabolisms in a deep terrestrial subsurface fluid microbial community.</title>
        <authorList>
            <person name="Momper L."/>
            <person name="Jungbluth S.P."/>
            <person name="Lee M.D."/>
            <person name="Amend J.P."/>
        </authorList>
    </citation>
    <scope>NUCLEOTIDE SEQUENCE [LARGE SCALE GENOMIC DNA]</scope>
    <source>
        <strain evidence="2">SURF_17</strain>
    </source>
</reference>
<dbReference type="Proteomes" id="UP000285961">
    <property type="component" value="Unassembled WGS sequence"/>
</dbReference>
<dbReference type="AlphaFoldDB" id="A0A419EY50"/>
<dbReference type="InterPro" id="IPR000866">
    <property type="entry name" value="AhpC/TSA"/>
</dbReference>
<dbReference type="SUPFAM" id="SSF52833">
    <property type="entry name" value="Thioredoxin-like"/>
    <property type="match status" value="1"/>
</dbReference>
<dbReference type="EMBL" id="QZKI01000076">
    <property type="protein sequence ID" value="RJP69985.1"/>
    <property type="molecule type" value="Genomic_DNA"/>
</dbReference>
<organism evidence="2 3">
    <name type="scientific">Candidatus Abyssobacteria bacterium SURF_17</name>
    <dbReference type="NCBI Taxonomy" id="2093361"/>
    <lineage>
        <taxon>Bacteria</taxon>
        <taxon>Pseudomonadati</taxon>
        <taxon>Candidatus Hydrogenedentota</taxon>
        <taxon>Candidatus Abyssobacteria</taxon>
    </lineage>
</organism>
<gene>
    <name evidence="2" type="ORF">C4532_09950</name>
</gene>
<evidence type="ECO:0000313" key="2">
    <source>
        <dbReference type="EMBL" id="RJP69985.1"/>
    </source>
</evidence>
<dbReference type="Gene3D" id="1.25.40.10">
    <property type="entry name" value="Tetratricopeptide repeat domain"/>
    <property type="match status" value="1"/>
</dbReference>